<dbReference type="PANTHER" id="PTHR47385">
    <property type="entry name" value="CALPONIN"/>
    <property type="match status" value="1"/>
</dbReference>
<dbReference type="Pfam" id="PF00307">
    <property type="entry name" value="CH"/>
    <property type="match status" value="1"/>
</dbReference>
<dbReference type="PANTHER" id="PTHR47385:SF14">
    <property type="entry name" value="TRANSGELIN"/>
    <property type="match status" value="1"/>
</dbReference>
<dbReference type="Gene3D" id="1.10.418.10">
    <property type="entry name" value="Calponin-like domain"/>
    <property type="match status" value="1"/>
</dbReference>
<dbReference type="InterPro" id="IPR036872">
    <property type="entry name" value="CH_dom_sf"/>
</dbReference>
<name>A0A132AFR0_SARSC</name>
<dbReference type="VEuPathDB" id="VectorBase:SSCA004670"/>
<accession>A0A132AFR0</accession>
<proteinExistence type="inferred from homology"/>
<dbReference type="PRINTS" id="PR00888">
    <property type="entry name" value="SM22CALPONIN"/>
</dbReference>
<dbReference type="InterPro" id="IPR050606">
    <property type="entry name" value="Calponin-like"/>
</dbReference>
<gene>
    <name evidence="2" type="ORF">QR98_0082320</name>
</gene>
<dbReference type="GO" id="GO:0007015">
    <property type="term" value="P:actin filament organization"/>
    <property type="evidence" value="ECO:0007669"/>
    <property type="project" value="TreeGrafter"/>
</dbReference>
<dbReference type="InterPro" id="IPR000557">
    <property type="entry name" value="Calponin_repeat"/>
</dbReference>
<organism evidence="2 3">
    <name type="scientific">Sarcoptes scabiei</name>
    <name type="common">Itch mite</name>
    <name type="synonym">Acarus scabiei</name>
    <dbReference type="NCBI Taxonomy" id="52283"/>
    <lineage>
        <taxon>Eukaryota</taxon>
        <taxon>Metazoa</taxon>
        <taxon>Ecdysozoa</taxon>
        <taxon>Arthropoda</taxon>
        <taxon>Chelicerata</taxon>
        <taxon>Arachnida</taxon>
        <taxon>Acari</taxon>
        <taxon>Acariformes</taxon>
        <taxon>Sarcoptiformes</taxon>
        <taxon>Astigmata</taxon>
        <taxon>Psoroptidia</taxon>
        <taxon>Sarcoptoidea</taxon>
        <taxon>Sarcoptidae</taxon>
        <taxon>Sarcoptinae</taxon>
        <taxon>Sarcoptes</taxon>
    </lineage>
</organism>
<comment type="similarity">
    <text evidence="1">Belongs to the calponin family.</text>
</comment>
<dbReference type="Pfam" id="PF00402">
    <property type="entry name" value="Calponin"/>
    <property type="match status" value="1"/>
</dbReference>
<dbReference type="GO" id="GO:0015629">
    <property type="term" value="C:actin cytoskeleton"/>
    <property type="evidence" value="ECO:0007669"/>
    <property type="project" value="TreeGrafter"/>
</dbReference>
<dbReference type="OrthoDB" id="21595at2759"/>
<dbReference type="SUPFAM" id="SSF47576">
    <property type="entry name" value="Calponin-homology domain, CH-domain"/>
    <property type="match status" value="1"/>
</dbReference>
<feature type="non-terminal residue" evidence="2">
    <location>
        <position position="173"/>
    </location>
</feature>
<dbReference type="PROSITE" id="PS50021">
    <property type="entry name" value="CH"/>
    <property type="match status" value="1"/>
</dbReference>
<protein>
    <submittedName>
        <fullName evidence="2">Calponin-like protein</fullName>
    </submittedName>
</protein>
<comment type="caution">
    <text evidence="2">The sequence shown here is derived from an EMBL/GenBank/DDBJ whole genome shotgun (WGS) entry which is preliminary data.</text>
</comment>
<dbReference type="Proteomes" id="UP000616769">
    <property type="component" value="Unassembled WGS sequence"/>
</dbReference>
<dbReference type="SMART" id="SM00033">
    <property type="entry name" value="CH"/>
    <property type="match status" value="1"/>
</dbReference>
<evidence type="ECO:0000313" key="3">
    <source>
        <dbReference type="Proteomes" id="UP000616769"/>
    </source>
</evidence>
<evidence type="ECO:0000313" key="2">
    <source>
        <dbReference type="EMBL" id="KPM09689.1"/>
    </source>
</evidence>
<dbReference type="InterPro" id="IPR003096">
    <property type="entry name" value="SM22_calponin"/>
</dbReference>
<dbReference type="GO" id="GO:0051015">
    <property type="term" value="F:actin filament binding"/>
    <property type="evidence" value="ECO:0007669"/>
    <property type="project" value="TreeGrafter"/>
</dbReference>
<dbReference type="EMBL" id="JXLN01013914">
    <property type="protein sequence ID" value="KPM09689.1"/>
    <property type="molecule type" value="Genomic_DNA"/>
</dbReference>
<dbReference type="AlphaFoldDB" id="A0A132AFR0"/>
<dbReference type="InterPro" id="IPR001715">
    <property type="entry name" value="CH_dom"/>
</dbReference>
<evidence type="ECO:0000256" key="1">
    <source>
        <dbReference type="ARBA" id="ARBA00009631"/>
    </source>
</evidence>
<reference evidence="2 3" key="1">
    <citation type="journal article" date="2015" name="Parasit. Vectors">
        <title>Draft genome of the scabies mite.</title>
        <authorList>
            <person name="Rider S.D.Jr."/>
            <person name="Morgan M.S."/>
            <person name="Arlian L.G."/>
        </authorList>
    </citation>
    <scope>NUCLEOTIDE SEQUENCE [LARGE SCALE GENOMIC DNA]</scope>
    <source>
        <strain evidence="2">Arlian Lab</strain>
    </source>
</reference>
<sequence length="173" mass="19688">VQSKYDPELSKKILEWIKDLVPDADINTDDGSEENFHQALRTGSLLCQLANTIKADVVKKFQPNTSLPFKCMDNINSFLLALDQLEVPMEDRFQTVDLWERINLYSVQVCLSALARKAMKYGLKGFGPKEAEENKRQFTEEQLKQGESIINLQYGTNKGANASGIHFGRYNRL</sequence>